<dbReference type="GO" id="GO:0004527">
    <property type="term" value="F:exonuclease activity"/>
    <property type="evidence" value="ECO:0007669"/>
    <property type="project" value="UniProtKB-KW"/>
</dbReference>
<protein>
    <submittedName>
        <fullName evidence="8">Ribonuclease J</fullName>
    </submittedName>
</protein>
<organism evidence="8 9">
    <name type="scientific">Rhodoblastus acidophilus</name>
    <name type="common">Rhodopseudomonas acidophila</name>
    <dbReference type="NCBI Taxonomy" id="1074"/>
    <lineage>
        <taxon>Bacteria</taxon>
        <taxon>Pseudomonadati</taxon>
        <taxon>Pseudomonadota</taxon>
        <taxon>Alphaproteobacteria</taxon>
        <taxon>Hyphomicrobiales</taxon>
        <taxon>Rhodoblastaceae</taxon>
        <taxon>Rhodoblastus</taxon>
    </lineage>
</organism>
<dbReference type="Pfam" id="PF00753">
    <property type="entry name" value="Lactamase_B"/>
    <property type="match status" value="1"/>
</dbReference>
<sequence>MPSAQEELVFAPLGGLGEIGMNAALYGFGAPGKRKYILVDCGVAFAHADMPGVDLILPDPAFIEKNRKDLLGLIVTHAHEDHVGAIGALWPRLLCPVYATPFAAGLLQTRRLAEPGAPDVPLKTVQQGERLKLGPFEVEFVAMSHSIPEACLLAIRTPVGTIVHSGDWKLDETPGLGRPTDIARLKEIGEEGVLALISDSTNILREGESPSEAQVAEILREKIGAAQGRVLVTTFASNIARLKAVCLAAQEAGRQVVLAGRAMERSLAVARDCGYLDGMPETLPLDAFARLPAKKVLVLATGSQGEARAAMSRIIRGEHAVKLSPNDLAIFSSRTIPGNEREVGAIVNALILEGVDVITSQDALVHCSGHPRRGEVEQLYQWLRPRIAIPAHGEALHLRVHAAFARQIGVKHVLTARNGDMIALGPDEPGHLPGIAHGKLYRDGEVILSEADECFRQRHRLAAAGIVSIAFALSAKGDVVGTPDVVSFGLPQKGVDGRPLDEVIDRALFDTLDSLPKAKKRDPDVTCNAVEKSVRAAVAAVWGKKPHVHVLAIEV</sequence>
<dbReference type="InterPro" id="IPR041636">
    <property type="entry name" value="RNase_J_C"/>
</dbReference>
<dbReference type="Pfam" id="PF07521">
    <property type="entry name" value="RMMBL"/>
    <property type="match status" value="1"/>
</dbReference>
<evidence type="ECO:0000256" key="6">
    <source>
        <dbReference type="ARBA" id="ARBA00022884"/>
    </source>
</evidence>
<dbReference type="PANTHER" id="PTHR43694:SF1">
    <property type="entry name" value="RIBONUCLEASE J"/>
    <property type="match status" value="1"/>
</dbReference>
<accession>A0A212QEI3</accession>
<evidence type="ECO:0000313" key="8">
    <source>
        <dbReference type="EMBL" id="SNB57807.1"/>
    </source>
</evidence>
<evidence type="ECO:0000256" key="5">
    <source>
        <dbReference type="ARBA" id="ARBA00022839"/>
    </source>
</evidence>
<dbReference type="InterPro" id="IPR011108">
    <property type="entry name" value="RMMBL"/>
</dbReference>
<evidence type="ECO:0000259" key="7">
    <source>
        <dbReference type="SMART" id="SM00849"/>
    </source>
</evidence>
<proteinExistence type="predicted"/>
<dbReference type="Gene3D" id="3.60.15.10">
    <property type="entry name" value="Ribonuclease Z/Hydroxyacylglutathione hydrolase-like"/>
    <property type="match status" value="1"/>
</dbReference>
<evidence type="ECO:0000256" key="4">
    <source>
        <dbReference type="ARBA" id="ARBA00022833"/>
    </source>
</evidence>
<dbReference type="CDD" id="cd07714">
    <property type="entry name" value="RNaseJ_MBL-fold"/>
    <property type="match status" value="1"/>
</dbReference>
<dbReference type="GO" id="GO:0046872">
    <property type="term" value="F:metal ion binding"/>
    <property type="evidence" value="ECO:0007669"/>
    <property type="project" value="UniProtKB-KW"/>
</dbReference>
<dbReference type="Pfam" id="PF22505">
    <property type="entry name" value="RNase_J_b_CASP"/>
    <property type="match status" value="1"/>
</dbReference>
<dbReference type="RefSeq" id="WP_088519010.1">
    <property type="nucleotide sequence ID" value="NZ_FYDG01000001.1"/>
</dbReference>
<keyword evidence="1" id="KW-0540">Nuclease</keyword>
<gene>
    <name evidence="8" type="ORF">SAMN06265338_101554</name>
</gene>
<dbReference type="InterPro" id="IPR042173">
    <property type="entry name" value="RNase_J_2"/>
</dbReference>
<dbReference type="GO" id="GO:0003723">
    <property type="term" value="F:RNA binding"/>
    <property type="evidence" value="ECO:0007669"/>
    <property type="project" value="UniProtKB-KW"/>
</dbReference>
<dbReference type="EMBL" id="FYDG01000001">
    <property type="protein sequence ID" value="SNB57807.1"/>
    <property type="molecule type" value="Genomic_DNA"/>
</dbReference>
<keyword evidence="3" id="KW-0378">Hydrolase</keyword>
<feature type="domain" description="Metallo-beta-lactamase" evidence="7">
    <location>
        <begin position="20"/>
        <end position="219"/>
    </location>
</feature>
<dbReference type="InterPro" id="IPR036866">
    <property type="entry name" value="RibonucZ/Hydroxyglut_hydro"/>
</dbReference>
<dbReference type="Gene3D" id="3.10.20.580">
    <property type="match status" value="1"/>
</dbReference>
<dbReference type="Pfam" id="PF17770">
    <property type="entry name" value="RNase_J_C"/>
    <property type="match status" value="1"/>
</dbReference>
<keyword evidence="9" id="KW-1185">Reference proteome</keyword>
<dbReference type="SMART" id="SM00849">
    <property type="entry name" value="Lactamase_B"/>
    <property type="match status" value="1"/>
</dbReference>
<evidence type="ECO:0000256" key="3">
    <source>
        <dbReference type="ARBA" id="ARBA00022801"/>
    </source>
</evidence>
<dbReference type="OrthoDB" id="9770211at2"/>
<dbReference type="Proteomes" id="UP000198418">
    <property type="component" value="Unassembled WGS sequence"/>
</dbReference>
<dbReference type="PANTHER" id="PTHR43694">
    <property type="entry name" value="RIBONUCLEASE J"/>
    <property type="match status" value="1"/>
</dbReference>
<dbReference type="Gene3D" id="3.40.50.10710">
    <property type="entry name" value="Metallo-hydrolase/oxidoreductase"/>
    <property type="match status" value="1"/>
</dbReference>
<reference evidence="9" key="1">
    <citation type="submission" date="2017-06" db="EMBL/GenBank/DDBJ databases">
        <authorList>
            <person name="Varghese N."/>
            <person name="Submissions S."/>
        </authorList>
    </citation>
    <scope>NUCLEOTIDE SEQUENCE [LARGE SCALE GENOMIC DNA]</scope>
    <source>
        <strain evidence="9">DSM 137</strain>
    </source>
</reference>
<evidence type="ECO:0000256" key="2">
    <source>
        <dbReference type="ARBA" id="ARBA00022723"/>
    </source>
</evidence>
<evidence type="ECO:0000313" key="9">
    <source>
        <dbReference type="Proteomes" id="UP000198418"/>
    </source>
</evidence>
<dbReference type="InterPro" id="IPR001279">
    <property type="entry name" value="Metallo-B-lactamas"/>
</dbReference>
<evidence type="ECO:0000256" key="1">
    <source>
        <dbReference type="ARBA" id="ARBA00022722"/>
    </source>
</evidence>
<keyword evidence="5" id="KW-0269">Exonuclease</keyword>
<keyword evidence="6" id="KW-0694">RNA-binding</keyword>
<name>A0A212QEI3_RHOAC</name>
<dbReference type="AlphaFoldDB" id="A0A212QEI3"/>
<keyword evidence="2" id="KW-0479">Metal-binding</keyword>
<dbReference type="SUPFAM" id="SSF56281">
    <property type="entry name" value="Metallo-hydrolase/oxidoreductase"/>
    <property type="match status" value="1"/>
</dbReference>
<keyword evidence="4" id="KW-0862">Zinc</keyword>
<dbReference type="InterPro" id="IPR055132">
    <property type="entry name" value="RNase_J_b_CASP"/>
</dbReference>